<gene>
    <name evidence="1" type="ORF">NCTC11535_01285</name>
</gene>
<accession>A0ABY1VND1</accession>
<protein>
    <submittedName>
        <fullName evidence="1">Uncharacterized protein</fullName>
    </submittedName>
</protein>
<comment type="caution">
    <text evidence="1">The sequence shown here is derived from an EMBL/GenBank/DDBJ whole genome shotgun (WGS) entry which is preliminary data.</text>
</comment>
<dbReference type="Proteomes" id="UP000250006">
    <property type="component" value="Unassembled WGS sequence"/>
</dbReference>
<evidence type="ECO:0000313" key="1">
    <source>
        <dbReference type="EMBL" id="SPT53614.1"/>
    </source>
</evidence>
<evidence type="ECO:0000313" key="2">
    <source>
        <dbReference type="Proteomes" id="UP000250006"/>
    </source>
</evidence>
<proteinExistence type="predicted"/>
<name>A0ABY1VND1_9ACTO</name>
<reference evidence="1 2" key="1">
    <citation type="submission" date="2018-06" db="EMBL/GenBank/DDBJ databases">
        <authorList>
            <consortium name="Pathogen Informatics"/>
            <person name="Doyle S."/>
        </authorList>
    </citation>
    <scope>NUCLEOTIDE SEQUENCE [LARGE SCALE GENOMIC DNA]</scope>
    <source>
        <strain evidence="1 2">NCTC11535</strain>
    </source>
</reference>
<sequence>MTHVKANVTTLRAVANDLAILANSVEIKYNTLTSQAASLQISTSSLVHVPGYVQSLRDESLFASAKADFIEIINSTDGRKVPASGEVSFDFNGSEATTLAQAKAQVGRAMGHLAQKLAREGYEDGDPRAAKLRDYLKRWNTDQHRDVMAVFYDHLGPDGTLTLATKVGNHVDDGDVGASSDSKLAAELLEQLRTGLHRASKSWSEGHAKVFGSKLVEQAYTGYDEGSPYNCYPVPVEALNWLFYDTKGAGDGLVLGSSEKMDELEKANPHPQPWQVYSPPHFIFSMTDEARAPWIASTSSVLMHALADHPKSAYRFFSDDQDRVTRWAHNHVYGVGHSGGDLSGVSAALDAASTDPGNMRRHPKEAAAIASKGLEALTSREDFGYGAGQYGVEGAGSLEHILETYMESMVDAYKFKNIDTGEPQTITNSAGYITENNPVFTVTALDKALGVVGRDGRALLKFREAVNRAEADGMPPGSSMAQLKASADSWGTAEGAIAKAIGNGAIDQAQRDDDYALAWIELGRKGAGELTGLVTKFAPSAVGKVAGWGAEALVEHLADEAKSTWASNADAARVDQTRMASQAANDFTLRMFFQADQLGLNGYQQAGSGLPPINWQAMYNAGVATQSPEGYRFINREEYNRLPPEERDSAGRALESLASSVQGFDHDRTVRDAFNDPFIEYFK</sequence>
<organism evidence="1 2">
    <name type="scientific">Actinomyces bovis</name>
    <dbReference type="NCBI Taxonomy" id="1658"/>
    <lineage>
        <taxon>Bacteria</taxon>
        <taxon>Bacillati</taxon>
        <taxon>Actinomycetota</taxon>
        <taxon>Actinomycetes</taxon>
        <taxon>Actinomycetales</taxon>
        <taxon>Actinomycetaceae</taxon>
        <taxon>Actinomyces</taxon>
    </lineage>
</organism>
<dbReference type="RefSeq" id="WP_126622359.1">
    <property type="nucleotide sequence ID" value="NZ_UAPQ01000007.1"/>
</dbReference>
<dbReference type="EMBL" id="UAPQ01000007">
    <property type="protein sequence ID" value="SPT53614.1"/>
    <property type="molecule type" value="Genomic_DNA"/>
</dbReference>
<keyword evidence="2" id="KW-1185">Reference proteome</keyword>